<organism evidence="3 5">
    <name type="scientific">Natrialba magadii (strain ATCC 43099 / DSM 3394 / CCM 3739 / CIP 104546 / IAM 13178 / JCM 8861 / NBRC 102185 / NCIMB 2190 / MS3)</name>
    <name type="common">Natronobacterium magadii</name>
    <dbReference type="NCBI Taxonomy" id="547559"/>
    <lineage>
        <taxon>Archaea</taxon>
        <taxon>Methanobacteriati</taxon>
        <taxon>Methanobacteriota</taxon>
        <taxon>Stenosarchaea group</taxon>
        <taxon>Halobacteria</taxon>
        <taxon>Halobacteriales</taxon>
        <taxon>Natrialbaceae</taxon>
        <taxon>Natrialba</taxon>
    </lineage>
</organism>
<accession>D3SYF6</accession>
<reference evidence="3 5" key="2">
    <citation type="journal article" date="2012" name="BMC Genomics">
        <title>A comparative genomics perspective on the genetic content of the alkaliphilic haloarchaeon Natrialba magadii ATCC 43099T.</title>
        <authorList>
            <person name="Siddaramappa S."/>
            <person name="Challacombe J.F."/>
            <person name="Decastro R.E."/>
            <person name="Pfeiffer F."/>
            <person name="Sastre D.E."/>
            <person name="Gimenez M.I."/>
            <person name="Paggi R.A."/>
            <person name="Detter J.C."/>
            <person name="Davenport K.W."/>
            <person name="Goodwin L.A."/>
            <person name="Kyrpides N."/>
            <person name="Tapia R."/>
            <person name="Pitluck S."/>
            <person name="Lucas S."/>
            <person name="Woyke T."/>
            <person name="Maupin-Furlow J.A."/>
        </authorList>
    </citation>
    <scope>NUCLEOTIDE SEQUENCE [LARGE SCALE GENOMIC DNA]</scope>
    <source>
        <strain evidence="3">ATCC 43099</strain>
        <strain evidence="5">ATCC 43099 / DSM 3394 / CCM 3739 / CIP 104546 / IAM 13178 / JCM 8861 / NBRC 102185 / NCIMB 2190 / MS3</strain>
    </source>
</reference>
<dbReference type="GeneID" id="8825423"/>
<dbReference type="PaxDb" id="547559-Nmag_2568"/>
<dbReference type="InterPro" id="IPR036388">
    <property type="entry name" value="WH-like_DNA-bd_sf"/>
</dbReference>
<dbReference type="OrthoDB" id="8482at2157"/>
<dbReference type="Proteomes" id="UP000001879">
    <property type="component" value="Chromosome"/>
</dbReference>
<dbReference type="Proteomes" id="UP000011543">
    <property type="component" value="Unassembled WGS sequence"/>
</dbReference>
<feature type="domain" description="DUF7351" evidence="2">
    <location>
        <begin position="112"/>
        <end position="285"/>
    </location>
</feature>
<evidence type="ECO:0000313" key="4">
    <source>
        <dbReference type="EMBL" id="ELY30874.1"/>
    </source>
</evidence>
<dbReference type="HOGENOM" id="CLU_060475_0_0_2"/>
<dbReference type="Pfam" id="PF24042">
    <property type="entry name" value="DUF7351"/>
    <property type="match status" value="1"/>
</dbReference>
<evidence type="ECO:0000313" key="3">
    <source>
        <dbReference type="EMBL" id="ADD06127.1"/>
    </source>
</evidence>
<dbReference type="AlphaFoldDB" id="D3SYF6"/>
<evidence type="ECO:0000259" key="1">
    <source>
        <dbReference type="Pfam" id="PF24038"/>
    </source>
</evidence>
<dbReference type="KEGG" id="nmg:Nmag_2568"/>
<dbReference type="RefSeq" id="WP_004215236.1">
    <property type="nucleotide sequence ID" value="NC_013922.1"/>
</dbReference>
<dbReference type="Pfam" id="PF24038">
    <property type="entry name" value="DUF7347"/>
    <property type="match status" value="1"/>
</dbReference>
<reference evidence="5" key="1">
    <citation type="submission" date="2010-02" db="EMBL/GenBank/DDBJ databases">
        <title>Complete sequence of chromosome of Natrialba magadii ATCC 43099.</title>
        <authorList>
            <consortium name="US DOE Joint Genome Institute"/>
            <person name="Lucas S."/>
            <person name="Copeland A."/>
            <person name="Lapidus A."/>
            <person name="Cheng J.-F."/>
            <person name="Bruce D."/>
            <person name="Goodwin L."/>
            <person name="Pitluck S."/>
            <person name="Davenport K."/>
            <person name="Saunders E."/>
            <person name="Detter J.C."/>
            <person name="Han C."/>
            <person name="Tapia R."/>
            <person name="Land M."/>
            <person name="Hauser L."/>
            <person name="Kyrpides N."/>
            <person name="Mikhailova N."/>
            <person name="De Castro R.E."/>
            <person name="Maupin-Furlow J.A."/>
            <person name="Woyke T."/>
        </authorList>
    </citation>
    <scope>NUCLEOTIDE SEQUENCE [LARGE SCALE GENOMIC DNA]</scope>
    <source>
        <strain evidence="5">ATCC 43099 / DSM 3394 / CCM 3739 / CIP 104546 / IAM 13178 / JCM 8861 / NBRC 102185 / NCIMB 2190 / MS3</strain>
    </source>
</reference>
<dbReference type="EMBL" id="CP001932">
    <property type="protein sequence ID" value="ADD06127.1"/>
    <property type="molecule type" value="Genomic_DNA"/>
</dbReference>
<reference evidence="3" key="4">
    <citation type="submission" date="2016-09" db="EMBL/GenBank/DDBJ databases">
        <authorList>
            <person name="Pfeiffer F."/>
        </authorList>
    </citation>
    <scope>NUCLEOTIDE SEQUENCE</scope>
    <source>
        <strain evidence="3">ATCC 43099</strain>
    </source>
</reference>
<feature type="domain" description="DUF7347" evidence="1">
    <location>
        <begin position="16"/>
        <end position="95"/>
    </location>
</feature>
<evidence type="ECO:0000313" key="6">
    <source>
        <dbReference type="Proteomes" id="UP000011543"/>
    </source>
</evidence>
<evidence type="ECO:0000313" key="5">
    <source>
        <dbReference type="Proteomes" id="UP000001879"/>
    </source>
</evidence>
<proteinExistence type="predicted"/>
<dbReference type="SUPFAM" id="SSF46785">
    <property type="entry name" value="Winged helix' DNA-binding domain"/>
    <property type="match status" value="1"/>
</dbReference>
<dbReference type="STRING" id="547559.Nmag_2568"/>
<dbReference type="CDD" id="cd00090">
    <property type="entry name" value="HTH_ARSR"/>
    <property type="match status" value="1"/>
</dbReference>
<dbReference type="InterPro" id="IPR055771">
    <property type="entry name" value="DUF7347"/>
</dbReference>
<gene>
    <name evidence="3" type="ordered locus">Nmag_2568</name>
    <name evidence="4" type="ORF">C500_07548</name>
</gene>
<dbReference type="EMBL" id="AOHS01000029">
    <property type="protein sequence ID" value="ELY30874.1"/>
    <property type="molecule type" value="Genomic_DNA"/>
</dbReference>
<name>D3SYF6_NATMM</name>
<evidence type="ECO:0000259" key="2">
    <source>
        <dbReference type="Pfam" id="PF24042"/>
    </source>
</evidence>
<reference evidence="4 6" key="3">
    <citation type="journal article" date="2014" name="PLoS Genet.">
        <title>Phylogenetically driven sequencing of extremely halophilic archaea reveals strategies for static and dynamic osmo-response.</title>
        <authorList>
            <person name="Becker E.A."/>
            <person name="Seitzer P.M."/>
            <person name="Tritt A."/>
            <person name="Larsen D."/>
            <person name="Krusor M."/>
            <person name="Yao A.I."/>
            <person name="Wu D."/>
            <person name="Madern D."/>
            <person name="Eisen J.A."/>
            <person name="Darling A.E."/>
            <person name="Facciotti M.T."/>
        </authorList>
    </citation>
    <scope>NUCLEOTIDE SEQUENCE [LARGE SCALE GENOMIC DNA]</scope>
    <source>
        <strain evidence="6">ATCC 43099 / DSM 3394 / CCM 3739 / CIP 104546 / IAM 13178 / JCM 8861 / NBRC 102185 / NCIMB 2190 / MS3</strain>
        <strain evidence="4">MS-3</strain>
    </source>
</reference>
<sequence>MTSIDEARIDPDVVESISALGNRTRLEILLALAEVERERKEQWPRLSFTELYDAVGVESTSQFSYHLDRLVGHFVAETADGYRLTYGGDKIVRTILSGLYESTSSFDDTAVDGVCVFCEASSLVAMVDEEQFRIRCDGCGSTLLIDLLPRSQTRHRSASEIIDSVGRRIWVTGMLVRGSVCPECYGWVDTSVTSHRHDGRTLYTLGCTCRECWLTIHVPLEVVAAAHPAAVGFFWEHGISVPELPLWEFFEFLITDVVTTDVNTLDPLEATVEFTVDHETLQLEMLDVSDSLRVAPVRADERCNTH</sequence>
<dbReference type="InterPro" id="IPR055775">
    <property type="entry name" value="DUF7351"/>
</dbReference>
<dbReference type="InterPro" id="IPR011991">
    <property type="entry name" value="ArsR-like_HTH"/>
</dbReference>
<dbReference type="InterPro" id="IPR036390">
    <property type="entry name" value="WH_DNA-bd_sf"/>
</dbReference>
<dbReference type="eggNOG" id="arCOG03860">
    <property type="taxonomic scope" value="Archaea"/>
</dbReference>
<protein>
    <submittedName>
        <fullName evidence="3">HTH domain protein</fullName>
    </submittedName>
</protein>
<dbReference type="PATRIC" id="fig|547559.17.peg.1476"/>
<keyword evidence="5" id="KW-1185">Reference proteome</keyword>
<dbReference type="Gene3D" id="1.10.10.10">
    <property type="entry name" value="Winged helix-like DNA-binding domain superfamily/Winged helix DNA-binding domain"/>
    <property type="match status" value="1"/>
</dbReference>